<organism evidence="2 3">
    <name type="scientific">Candidatus Accumulibacter vicinus</name>
    <dbReference type="NCBI Taxonomy" id="2954382"/>
    <lineage>
        <taxon>Bacteria</taxon>
        <taxon>Pseudomonadati</taxon>
        <taxon>Pseudomonadota</taxon>
        <taxon>Betaproteobacteria</taxon>
        <taxon>Candidatus Accumulibacter</taxon>
    </lineage>
</organism>
<feature type="region of interest" description="Disordered" evidence="1">
    <location>
        <begin position="138"/>
        <end position="190"/>
    </location>
</feature>
<name>A0A084Y2K9_9PROT</name>
<gene>
    <name evidence="2" type="ORF">CAPSK01_001142</name>
</gene>
<accession>A0A084Y2K9</accession>
<reference evidence="2 3" key="1">
    <citation type="submission" date="2014-07" db="EMBL/GenBank/DDBJ databases">
        <title>Expanding our view of genomic diversity in Candidatus Accumulibacter clades.</title>
        <authorList>
            <person name="Skennerton C.T."/>
            <person name="Barr J.J."/>
            <person name="Slater F.R."/>
            <person name="Bond P.L."/>
            <person name="Tyson G.W."/>
        </authorList>
    </citation>
    <scope>NUCLEOTIDE SEQUENCE [LARGE SCALE GENOMIC DNA]</scope>
    <source>
        <strain evidence="3">SK-01</strain>
    </source>
</reference>
<dbReference type="EMBL" id="JDSS02000018">
    <property type="protein sequence ID" value="KFB68953.1"/>
    <property type="molecule type" value="Genomic_DNA"/>
</dbReference>
<dbReference type="AlphaFoldDB" id="A0A084Y2K9"/>
<dbReference type="Proteomes" id="UP000019812">
    <property type="component" value="Unassembled WGS sequence"/>
</dbReference>
<evidence type="ECO:0000313" key="2">
    <source>
        <dbReference type="EMBL" id="KFB68953.1"/>
    </source>
</evidence>
<evidence type="ECO:0000256" key="1">
    <source>
        <dbReference type="SAM" id="MobiDB-lite"/>
    </source>
</evidence>
<protein>
    <submittedName>
        <fullName evidence="2">Uncharacterized protein</fullName>
    </submittedName>
</protein>
<sequence>MDRQTADEVLACLVGERTLYPYYRDRYSIGLLRHLSRRQALRIAALKQSPYAQLLQKPRVKNILADSGGKEIDDMQLARHDYDADQTVFVLTLGTWGTELKGVLPLRAWALLRDLGRSHALGDDCVRTRGARFAADLLPQRRKRPTAEEHPGSPAAAFPLHGPAAQVLLRADPGNTGIPPAGKRSRQSDQTARGFVLFSTDVICHPAISTR</sequence>
<comment type="caution">
    <text evidence="2">The sequence shown here is derived from an EMBL/GenBank/DDBJ whole genome shotgun (WGS) entry which is preliminary data.</text>
</comment>
<dbReference type="STRING" id="1457154.CAPSK01_001142"/>
<proteinExistence type="predicted"/>
<evidence type="ECO:0000313" key="3">
    <source>
        <dbReference type="Proteomes" id="UP000019812"/>
    </source>
</evidence>